<organism evidence="1 2">
    <name type="scientific">Phycomyces blakesleeanus (strain ATCC 8743b / DSM 1359 / FGSC 10004 / NBRC 33097 / NRRL 1555)</name>
    <dbReference type="NCBI Taxonomy" id="763407"/>
    <lineage>
        <taxon>Eukaryota</taxon>
        <taxon>Fungi</taxon>
        <taxon>Fungi incertae sedis</taxon>
        <taxon>Mucoromycota</taxon>
        <taxon>Mucoromycotina</taxon>
        <taxon>Mucoromycetes</taxon>
        <taxon>Mucorales</taxon>
        <taxon>Phycomycetaceae</taxon>
        <taxon>Phycomyces</taxon>
    </lineage>
</organism>
<dbReference type="EMBL" id="KV440997">
    <property type="protein sequence ID" value="OAD67921.1"/>
    <property type="molecule type" value="Genomic_DNA"/>
</dbReference>
<protein>
    <submittedName>
        <fullName evidence="1">Uncharacterized protein</fullName>
    </submittedName>
</protein>
<evidence type="ECO:0000313" key="2">
    <source>
        <dbReference type="Proteomes" id="UP000077315"/>
    </source>
</evidence>
<dbReference type="VEuPathDB" id="FungiDB:PHYBLDRAFT_173832"/>
<dbReference type="Proteomes" id="UP000077315">
    <property type="component" value="Unassembled WGS sequence"/>
</dbReference>
<evidence type="ECO:0000313" key="1">
    <source>
        <dbReference type="EMBL" id="OAD67921.1"/>
    </source>
</evidence>
<name>A0A162ZMV3_PHYB8</name>
<sequence>MRLRKHIHTVTHEFTLLIIVSRSFRTDTLDKQLYRGPVNFSQGPPSIFYAMEFEKYEPLNLQQIALKGSETPELQCFHKFGNSLGLRLRLRRWFNGLDSKLAIRNCFFMSFAISTKTTSAITAFFLKENILVLALSI</sequence>
<reference evidence="2" key="1">
    <citation type="submission" date="2015-06" db="EMBL/GenBank/DDBJ databases">
        <title>Expansion of signal transduction pathways in fungi by whole-genome duplication.</title>
        <authorList>
            <consortium name="DOE Joint Genome Institute"/>
            <person name="Corrochano L.M."/>
            <person name="Kuo A."/>
            <person name="Marcet-Houben M."/>
            <person name="Polaino S."/>
            <person name="Salamov A."/>
            <person name="Villalobos J.M."/>
            <person name="Alvarez M.I."/>
            <person name="Avalos J."/>
            <person name="Benito E.P."/>
            <person name="Benoit I."/>
            <person name="Burger G."/>
            <person name="Camino L.P."/>
            <person name="Canovas D."/>
            <person name="Cerda-Olmedo E."/>
            <person name="Cheng J.-F."/>
            <person name="Dominguez A."/>
            <person name="Elias M."/>
            <person name="Eslava A.P."/>
            <person name="Glaser F."/>
            <person name="Grimwood J."/>
            <person name="Gutierrez G."/>
            <person name="Heitman J."/>
            <person name="Henrissat B."/>
            <person name="Iturriaga E.A."/>
            <person name="Lang B.F."/>
            <person name="Lavin J.L."/>
            <person name="Lee S."/>
            <person name="Li W."/>
            <person name="Lindquist E."/>
            <person name="Lopez-Garcia S."/>
            <person name="Luque E.M."/>
            <person name="Marcos A.T."/>
            <person name="Martin J."/>
            <person name="McCluskey K."/>
            <person name="Medina H.R."/>
            <person name="Miralles-Duran A."/>
            <person name="Miyazaki A."/>
            <person name="Munoz-Torres E."/>
            <person name="Oguiza J.A."/>
            <person name="Ohm R."/>
            <person name="Olmedo M."/>
            <person name="Orejas M."/>
            <person name="Ortiz-Castellanos L."/>
            <person name="Pisabarro A.G."/>
            <person name="Rodriguez-Romero J."/>
            <person name="Ruiz-Herrera J."/>
            <person name="Ruiz-Vazquez R."/>
            <person name="Sanz C."/>
            <person name="Schackwitz W."/>
            <person name="Schmutz J."/>
            <person name="Shahriari M."/>
            <person name="Shelest E."/>
            <person name="Silva-Franco F."/>
            <person name="Soanes D."/>
            <person name="Syed K."/>
            <person name="Tagua V.G."/>
            <person name="Talbot N.J."/>
            <person name="Thon M."/>
            <person name="De vries R.P."/>
            <person name="Wiebenga A."/>
            <person name="Yadav J.S."/>
            <person name="Braun E.L."/>
            <person name="Baker S."/>
            <person name="Garre V."/>
            <person name="Horwitz B."/>
            <person name="Torres-Martinez S."/>
            <person name="Idnurm A."/>
            <person name="Herrera-Estrella A."/>
            <person name="Gabaldon T."/>
            <person name="Grigoriev I.V."/>
        </authorList>
    </citation>
    <scope>NUCLEOTIDE SEQUENCE [LARGE SCALE GENOMIC DNA]</scope>
    <source>
        <strain evidence="2">NRRL 1555(-)</strain>
    </source>
</reference>
<dbReference type="AlphaFoldDB" id="A0A162ZMV3"/>
<gene>
    <name evidence="1" type="ORF">PHYBLDRAFT_173832</name>
</gene>
<dbReference type="RefSeq" id="XP_018285961.1">
    <property type="nucleotide sequence ID" value="XM_018437116.1"/>
</dbReference>
<accession>A0A162ZMV3</accession>
<dbReference type="GeneID" id="28998022"/>
<keyword evidence="2" id="KW-1185">Reference proteome</keyword>
<dbReference type="InParanoid" id="A0A162ZMV3"/>
<proteinExistence type="predicted"/>